<keyword evidence="1" id="KW-0472">Membrane</keyword>
<feature type="transmembrane region" description="Helical" evidence="1">
    <location>
        <begin position="343"/>
        <end position="364"/>
    </location>
</feature>
<protein>
    <submittedName>
        <fullName evidence="2">Uncharacterized protein</fullName>
    </submittedName>
</protein>
<organism evidence="2 3">
    <name type="scientific">Legionella brunensis</name>
    <dbReference type="NCBI Taxonomy" id="29422"/>
    <lineage>
        <taxon>Bacteria</taxon>
        <taxon>Pseudomonadati</taxon>
        <taxon>Pseudomonadota</taxon>
        <taxon>Gammaproteobacteria</taxon>
        <taxon>Legionellales</taxon>
        <taxon>Legionellaceae</taxon>
        <taxon>Legionella</taxon>
    </lineage>
</organism>
<name>A0A0W0S3C8_9GAMM</name>
<keyword evidence="3" id="KW-1185">Reference proteome</keyword>
<comment type="caution">
    <text evidence="2">The sequence shown here is derived from an EMBL/GenBank/DDBJ whole genome shotgun (WGS) entry which is preliminary data.</text>
</comment>
<gene>
    <name evidence="2" type="ORF">Lbru_2266</name>
</gene>
<evidence type="ECO:0000256" key="1">
    <source>
        <dbReference type="SAM" id="Phobius"/>
    </source>
</evidence>
<evidence type="ECO:0000313" key="3">
    <source>
        <dbReference type="Proteomes" id="UP000054742"/>
    </source>
</evidence>
<reference evidence="2 3" key="1">
    <citation type="submission" date="2015-11" db="EMBL/GenBank/DDBJ databases">
        <title>Genomic analysis of 38 Legionella species identifies large and diverse effector repertoires.</title>
        <authorList>
            <person name="Burstein D."/>
            <person name="Amaro F."/>
            <person name="Zusman T."/>
            <person name="Lifshitz Z."/>
            <person name="Cohen O."/>
            <person name="Gilbert J.A."/>
            <person name="Pupko T."/>
            <person name="Shuman H.A."/>
            <person name="Segal G."/>
        </authorList>
    </citation>
    <scope>NUCLEOTIDE SEQUENCE [LARGE SCALE GENOMIC DNA]</scope>
    <source>
        <strain evidence="2 3">ATCC 43878</strain>
    </source>
</reference>
<sequence length="965" mass="109052">MTELSRKQKKIIEAIQNNHKKLLQIRMVTHLGTKVDTGVDPLEIAGWLDVIAQVRLLEENYLSHVVDSPNITEKIGSGALAALAGGGLGSAVFLGLKALNTGPLGWIKALFGLGSGDSRSLVEQTASGVFSVALSALTTKILYDTFISHYKGDKSDAIEKFKEEFSKQDGFSKIIRDKSERLSAEMVKLFHFREMLLLGKISDNVREINAREEFIKRANLQNKSETAINTAIEAYFLRELNKIFNTSFKELYETHAQEINVEKDSVFKKWFHQFFDSTEVRQSSTQQIQLQFMELCRDYLISEKNEPTFFAKYPKITATIGGLLVGSLVLGTLALALGGPVTWGIAAIALVAFAVAVLTIHLSVTHLDPLHYKRSSANREEIQYTADQVDDEFLRLNKEIIERKETSGLNLKEAKDFDRVNHSILGLKDKMVARGTMEGWLRDYAARYRHSKAIEIDLGDQYIELINESEKQTQELITDINQGKDGNLNKFIKDTEEYLKKDENQKTIEEFQLIPKIKEQVIHIAASVAVVPAALIDFYKLPISEGGLGGFESDLTAVNNVAPLLAPKEEKEKAYSNLCHAAKSIFKDKEPLFSGKKWFKGDGELREMLGIPGHQEDLKSSSLTLENIDDYLNNSYEFLFTLNARIKPGSAINPLEQPLVISPPFLIYRTLLLRQLAGLCDPTNYEVSTEVKNKIRLFVKQRFQIDPSTVFEDLLNQTLMMDKEEDPENYVNIDGQKIYLSQLANVAHAIHLNIAYNSVAIKPRTILDFYIRDFLQTKDANQGVLAYGKSEIELNPQGSLEYIRKVDAHIKNTKEFMFQMSNNRTLKVTGIEDCYKLSVSKQVYTTMLRIAKNLEEIKPDEPMAKEKIAFLHQAFVNLDKFSQERCYPLKQDSTIKPIFDLLLVQEPDLSKLPRPAALLRQIETLSDQIQLKTFGNGLFNKPAVPKEETATNAKIDNSTQENKLI</sequence>
<dbReference type="AlphaFoldDB" id="A0A0W0S3C8"/>
<accession>A0A0W0S3C8</accession>
<feature type="transmembrane region" description="Helical" evidence="1">
    <location>
        <begin position="316"/>
        <end position="337"/>
    </location>
</feature>
<dbReference type="PATRIC" id="fig|29422.6.peg.2415"/>
<dbReference type="OrthoDB" id="5618731at2"/>
<dbReference type="RefSeq" id="WP_058442258.1">
    <property type="nucleotide sequence ID" value="NZ_CAAAHU010000018.1"/>
</dbReference>
<proteinExistence type="predicted"/>
<keyword evidence="1" id="KW-0812">Transmembrane</keyword>
<dbReference type="Proteomes" id="UP000054742">
    <property type="component" value="Unassembled WGS sequence"/>
</dbReference>
<keyword evidence="1" id="KW-1133">Transmembrane helix</keyword>
<dbReference type="EMBL" id="LNXV01000033">
    <property type="protein sequence ID" value="KTC77974.1"/>
    <property type="molecule type" value="Genomic_DNA"/>
</dbReference>
<evidence type="ECO:0000313" key="2">
    <source>
        <dbReference type="EMBL" id="KTC77974.1"/>
    </source>
</evidence>